<protein>
    <submittedName>
        <fullName evidence="2">Uncharacterized protein</fullName>
    </submittedName>
</protein>
<evidence type="ECO:0000313" key="3">
    <source>
        <dbReference type="Proteomes" id="UP001295684"/>
    </source>
</evidence>
<comment type="caution">
    <text evidence="2">The sequence shown here is derived from an EMBL/GenBank/DDBJ whole genome shotgun (WGS) entry which is preliminary data.</text>
</comment>
<evidence type="ECO:0000313" key="2">
    <source>
        <dbReference type="EMBL" id="CAI2360843.1"/>
    </source>
</evidence>
<dbReference type="EMBL" id="CAMPGE010002038">
    <property type="protein sequence ID" value="CAI2360843.1"/>
    <property type="molecule type" value="Genomic_DNA"/>
</dbReference>
<keyword evidence="1" id="KW-1133">Transmembrane helix</keyword>
<sequence length="98" mass="11221">MKLTKMAASSGTEMNLSSFSWVNLYRMLCSLSTCSLCVSIFLFTTFFGVNVFTPSGYMKLSIPLVISCGYNKHPRWKLTFNCVSYSKQESMNFRIHFL</sequence>
<name>A0AAD1U2J9_EUPCR</name>
<proteinExistence type="predicted"/>
<keyword evidence="3" id="KW-1185">Reference proteome</keyword>
<dbReference type="Proteomes" id="UP001295684">
    <property type="component" value="Unassembled WGS sequence"/>
</dbReference>
<reference evidence="2" key="1">
    <citation type="submission" date="2023-07" db="EMBL/GenBank/DDBJ databases">
        <authorList>
            <consortium name="AG Swart"/>
            <person name="Singh M."/>
            <person name="Singh A."/>
            <person name="Seah K."/>
            <person name="Emmerich C."/>
        </authorList>
    </citation>
    <scope>NUCLEOTIDE SEQUENCE</scope>
    <source>
        <strain evidence="2">DP1</strain>
    </source>
</reference>
<gene>
    <name evidence="2" type="ORF">ECRASSUSDP1_LOCUS2150</name>
</gene>
<evidence type="ECO:0000256" key="1">
    <source>
        <dbReference type="SAM" id="Phobius"/>
    </source>
</evidence>
<feature type="transmembrane region" description="Helical" evidence="1">
    <location>
        <begin position="24"/>
        <end position="52"/>
    </location>
</feature>
<keyword evidence="1" id="KW-0472">Membrane</keyword>
<organism evidence="2 3">
    <name type="scientific">Euplotes crassus</name>
    <dbReference type="NCBI Taxonomy" id="5936"/>
    <lineage>
        <taxon>Eukaryota</taxon>
        <taxon>Sar</taxon>
        <taxon>Alveolata</taxon>
        <taxon>Ciliophora</taxon>
        <taxon>Intramacronucleata</taxon>
        <taxon>Spirotrichea</taxon>
        <taxon>Hypotrichia</taxon>
        <taxon>Euplotida</taxon>
        <taxon>Euplotidae</taxon>
        <taxon>Moneuplotes</taxon>
    </lineage>
</organism>
<accession>A0AAD1U2J9</accession>
<dbReference type="AlphaFoldDB" id="A0AAD1U2J9"/>
<keyword evidence="1" id="KW-0812">Transmembrane</keyword>